<feature type="domain" description="tRNase Z endonuclease" evidence="25">
    <location>
        <begin position="82"/>
        <end position="129"/>
    </location>
</feature>
<evidence type="ECO:0000256" key="16">
    <source>
        <dbReference type="ARBA" id="ARBA00023128"/>
    </source>
</evidence>
<evidence type="ECO:0000256" key="23">
    <source>
        <dbReference type="ARBA" id="ARBA00047136"/>
    </source>
</evidence>
<dbReference type="EMBL" id="FP102339">
    <property type="protein sequence ID" value="CBH09273.1"/>
    <property type="molecule type" value="Genomic_DNA"/>
</dbReference>
<comment type="catalytic activity">
    <reaction evidence="1">
        <text>Endonucleolytic cleavage of RNA, removing extra 3' nucleotides from tRNA precursor, generating 3' termini of tRNAs. A 3'-hydroxy group is left at the tRNA terminus and a 5'-phosphoryl group is left at the trailer molecule.</text>
        <dbReference type="EC" id="3.1.26.11"/>
    </reaction>
</comment>
<evidence type="ECO:0000256" key="17">
    <source>
        <dbReference type="ARBA" id="ARBA00023242"/>
    </source>
</evidence>
<comment type="function">
    <text evidence="22">Zinc phosphodiesterase, which displays mitochondrial tRNA 3'-processing endonuclease activity. Involved in tRNA maturation, by removing a 3'-trailer from precursor tRNA. Associates with mitochondrial DNA complexes at the nucleoids to initiate RNA processing and ribosome assembly.</text>
</comment>
<evidence type="ECO:0000256" key="22">
    <source>
        <dbReference type="ARBA" id="ARBA00046098"/>
    </source>
</evidence>
<evidence type="ECO:0000256" key="21">
    <source>
        <dbReference type="ARBA" id="ARBA00032616"/>
    </source>
</evidence>
<evidence type="ECO:0000256" key="13">
    <source>
        <dbReference type="ARBA" id="ARBA00022801"/>
    </source>
</evidence>
<dbReference type="PANTHER" id="PTHR12553:SF49">
    <property type="entry name" value="ZINC PHOSPHODIESTERASE ELAC PROTEIN 2"/>
    <property type="match status" value="1"/>
</dbReference>
<evidence type="ECO:0000256" key="10">
    <source>
        <dbReference type="ARBA" id="ARBA00022722"/>
    </source>
</evidence>
<dbReference type="GO" id="GO:0046872">
    <property type="term" value="F:metal ion binding"/>
    <property type="evidence" value="ECO:0007669"/>
    <property type="project" value="UniProtKB-KW"/>
</dbReference>
<evidence type="ECO:0000256" key="12">
    <source>
        <dbReference type="ARBA" id="ARBA00022759"/>
    </source>
</evidence>
<dbReference type="GO" id="GO:1990180">
    <property type="term" value="P:mitochondrial tRNA 3'-end processing"/>
    <property type="evidence" value="ECO:0007669"/>
    <property type="project" value="TreeGrafter"/>
</dbReference>
<dbReference type="PANTHER" id="PTHR12553">
    <property type="entry name" value="ZINC PHOSPHODIESTERASE ELAC PROTEIN 2"/>
    <property type="match status" value="1"/>
</dbReference>
<evidence type="ECO:0000256" key="2">
    <source>
        <dbReference type="ARBA" id="ARBA00001947"/>
    </source>
</evidence>
<evidence type="ECO:0000256" key="3">
    <source>
        <dbReference type="ARBA" id="ARBA00004123"/>
    </source>
</evidence>
<comment type="cofactor">
    <cofactor evidence="2">
        <name>Zn(2+)</name>
        <dbReference type="ChEBI" id="CHEBI:29105"/>
    </cofactor>
</comment>
<feature type="region of interest" description="Disordered" evidence="24">
    <location>
        <begin position="237"/>
        <end position="262"/>
    </location>
</feature>
<keyword evidence="11" id="KW-0479">Metal-binding</keyword>
<organism evidence="26">
    <name type="scientific">Heliconius melpomene</name>
    <name type="common">Postman butterfly</name>
    <dbReference type="NCBI Taxonomy" id="34740"/>
    <lineage>
        <taxon>Eukaryota</taxon>
        <taxon>Metazoa</taxon>
        <taxon>Ecdysozoa</taxon>
        <taxon>Arthropoda</taxon>
        <taxon>Hexapoda</taxon>
        <taxon>Insecta</taxon>
        <taxon>Pterygota</taxon>
        <taxon>Neoptera</taxon>
        <taxon>Endopterygota</taxon>
        <taxon>Lepidoptera</taxon>
        <taxon>Glossata</taxon>
        <taxon>Ditrysia</taxon>
        <taxon>Papilionoidea</taxon>
        <taxon>Nymphalidae</taxon>
        <taxon>Heliconiinae</taxon>
        <taxon>Heliconiini</taxon>
        <taxon>Heliconius</taxon>
    </lineage>
</organism>
<evidence type="ECO:0000256" key="1">
    <source>
        <dbReference type="ARBA" id="ARBA00000402"/>
    </source>
</evidence>
<gene>
    <name evidence="26" type="primary">HM00032</name>
</gene>
<evidence type="ECO:0000256" key="9">
    <source>
        <dbReference type="ARBA" id="ARBA00022694"/>
    </source>
</evidence>
<evidence type="ECO:0000259" key="25">
    <source>
        <dbReference type="Pfam" id="PF13691"/>
    </source>
</evidence>
<name>D0AB78_HELME</name>
<evidence type="ECO:0000256" key="14">
    <source>
        <dbReference type="ARBA" id="ARBA00022833"/>
    </source>
</evidence>
<reference evidence="26" key="2">
    <citation type="journal article" name="Mol. Ecol.">
        <title>Characterization of a hotspot for mimicry: Assembly of a butterfly wing transcriptome to genomic sequence at the HmYb/Sb locus.</title>
        <authorList>
            <person name="Ferguson L."/>
            <person name="Fai Lee S."/>
            <person name="Chamberlain N."/>
            <person name="Nadeau N."/>
            <person name="Joron M."/>
            <person name="Baxter S."/>
            <person name="Wilkinson P."/>
            <person name="Papanicolaou A."/>
            <person name="Kumar S."/>
            <person name="Thuan-Jin Clark R."/>
            <person name="Davidson C."/>
            <person name="Glithero R."/>
            <person name="Beasley H."/>
            <person name="Vogel H."/>
            <person name="Ffrench-Constant R."/>
            <person name="Jiggins C."/>
        </authorList>
    </citation>
    <scope>NUCLEOTIDE SEQUENCE</scope>
</reference>
<dbReference type="Pfam" id="PF23023">
    <property type="entry name" value="Anti-Pycsar_Apyc1"/>
    <property type="match status" value="1"/>
</dbReference>
<protein>
    <recommendedName>
        <fullName evidence="7">Zinc phosphodiesterase ELAC protein 2</fullName>
        <ecNumber evidence="6">3.1.26.11</ecNumber>
    </recommendedName>
    <alternativeName>
        <fullName evidence="21">ElaC homolog protein 2</fullName>
    </alternativeName>
    <alternativeName>
        <fullName evidence="19">Ribonuclease Z 2</fullName>
    </alternativeName>
    <alternativeName>
        <fullName evidence="20">tRNA 3 endonuclease 2</fullName>
    </alternativeName>
    <alternativeName>
        <fullName evidence="18">tRNase Z 2</fullName>
    </alternativeName>
</protein>
<dbReference type="GO" id="GO:0005634">
    <property type="term" value="C:nucleus"/>
    <property type="evidence" value="ECO:0007669"/>
    <property type="project" value="UniProtKB-SubCell"/>
</dbReference>
<comment type="subunit">
    <text evidence="23">Homodimer. Interacts with PTCD1.</text>
</comment>
<evidence type="ECO:0000256" key="8">
    <source>
        <dbReference type="ARBA" id="ARBA00022553"/>
    </source>
</evidence>
<evidence type="ECO:0000256" key="18">
    <source>
        <dbReference type="ARBA" id="ARBA00030689"/>
    </source>
</evidence>
<evidence type="ECO:0000256" key="20">
    <source>
        <dbReference type="ARBA" id="ARBA00032104"/>
    </source>
</evidence>
<dbReference type="InterPro" id="IPR047151">
    <property type="entry name" value="RNZ2-like"/>
</dbReference>
<feature type="compositionally biased region" description="Polar residues" evidence="24">
    <location>
        <begin position="244"/>
        <end position="261"/>
    </location>
</feature>
<keyword evidence="12" id="KW-0255">Endonuclease</keyword>
<feature type="region of interest" description="Disordered" evidence="24">
    <location>
        <begin position="869"/>
        <end position="888"/>
    </location>
</feature>
<keyword evidence="10" id="KW-0540">Nuclease</keyword>
<comment type="subcellular location">
    <subcellularLocation>
        <location evidence="4">Mitochondrion matrix</location>
    </subcellularLocation>
    <subcellularLocation>
        <location evidence="3">Nucleus</location>
    </subcellularLocation>
</comment>
<evidence type="ECO:0000256" key="7">
    <source>
        <dbReference type="ARBA" id="ARBA00013357"/>
    </source>
</evidence>
<evidence type="ECO:0000256" key="19">
    <source>
        <dbReference type="ARBA" id="ARBA00030729"/>
    </source>
</evidence>
<evidence type="ECO:0000256" key="24">
    <source>
        <dbReference type="SAM" id="MobiDB-lite"/>
    </source>
</evidence>
<evidence type="ECO:0000256" key="4">
    <source>
        <dbReference type="ARBA" id="ARBA00004305"/>
    </source>
</evidence>
<evidence type="ECO:0000256" key="15">
    <source>
        <dbReference type="ARBA" id="ARBA00022946"/>
    </source>
</evidence>
<keyword evidence="14" id="KW-0862">Zinc</keyword>
<sequence>MYGKIKIANRVVRIYNIRYYNKDSSKKLLEFLGTMPKVSGKDGRIAVSQRQRQLIAKKSEKFGASTVYLQVLGSGARGAPNTLYLFTDQKRYLFNCGEGTQRLAHEHKVKLSKLEQIFITNKTWNNIGGLPGLSLTLQDVGVPNITLHGPEGLDELYNATKRFVIMKEMNVTMAQCSPSVDFEDNVMTVKYVLMAPQDNILQTDLDPVAKKAKLSDDSSDREFEEFIHDNTDYYKRDGKPGFNKKNNTNVKPKSTVGNDGINSKDQKVLHDLKKHNHCTVAYICILKKRLGTLDLEKCVEFGVKPGPMLGMLKNGQDVVLPDGTLVQSKNVKTPDDPGPVFIVMEVPDLSYLKELEFSAHFDNGANPPENIPTVIVHYTPPHVFNHPTYRAFLAMFGPTTRHLVLNRQNSCLGSESVHRTQHKLHLLDGEMFPLLRDTSMPALWDTPTVEDNQEVPSNPVKMKVLEELKQNFQNIINMEGSCAGNEGLKDSDSLARLELIAGRTLTIFHLRPKKQLDRSVEPKLHIQEYIQEPLEVEGFVGSLERFRKVVEDTRYAKRDSQKEYPKVVFMGTGSCIPSKTRNTSGIVVHISEDRSMLLDCGEGTFGQLVRFYGPKKVNSFLRTLKAIYVSHLHADHHIGLIGVLQARHDAFAEINPEGPTPPLYLLAPGQIVTWLSIYHQLFEKIREEFVLVPNQNLLKNKQSDLSSAILSEIGVQSITTCQVAHCPNAFGVTVSLDHDHSVTYSGDTIPCDELVVIGKDSTLLIHEATMEDELADEARTKMHSTTSQAINIGKKMNAKYTVLTHFSQRYARLPRLSAHILNDNNSVGIAFDNMQITMSDLELLPHMYAPLQLMFADHCVELELKAEHRARQKEKKPSPAKIPSSGTIRNYSTQITTDKVENIDIMTDSKQIVNNLIDNVDNKSDIGS</sequence>
<reference evidence="26" key="1">
    <citation type="submission" date="2009-01" db="EMBL/GenBank/DDBJ databases">
        <authorList>
            <person name="Glithero R."/>
        </authorList>
    </citation>
    <scope>NUCLEOTIDE SEQUENCE</scope>
</reference>
<dbReference type="InterPro" id="IPR036866">
    <property type="entry name" value="RibonucZ/Hydroxyglut_hydro"/>
</dbReference>
<evidence type="ECO:0000256" key="5">
    <source>
        <dbReference type="ARBA" id="ARBA00007823"/>
    </source>
</evidence>
<comment type="similarity">
    <text evidence="5">Belongs to the RNase Z family.</text>
</comment>
<evidence type="ECO:0000256" key="6">
    <source>
        <dbReference type="ARBA" id="ARBA00012477"/>
    </source>
</evidence>
<dbReference type="AlphaFoldDB" id="D0AB78"/>
<dbReference type="FunFam" id="3.60.15.10:FF:000014">
    <property type="entry name" value="Zinc phosphodiesterase ELAC protein 2"/>
    <property type="match status" value="1"/>
</dbReference>
<keyword evidence="8" id="KW-0597">Phosphoprotein</keyword>
<dbReference type="Pfam" id="PF13691">
    <property type="entry name" value="Lactamase_B_4"/>
    <property type="match status" value="1"/>
</dbReference>
<accession>D0AB78</accession>
<keyword evidence="9" id="KW-0819">tRNA processing</keyword>
<keyword evidence="15" id="KW-0809">Transit peptide</keyword>
<dbReference type="CDD" id="cd07718">
    <property type="entry name" value="RNaseZ_ELAC1_ELAC2-C-term-like_MBL-fold"/>
    <property type="match status" value="1"/>
</dbReference>
<keyword evidence="17" id="KW-0539">Nucleus</keyword>
<dbReference type="InterPro" id="IPR027794">
    <property type="entry name" value="tRNase_Z_dom"/>
</dbReference>
<dbReference type="Gene3D" id="3.60.15.10">
    <property type="entry name" value="Ribonuclease Z/Hydroxyacylglutathione hydrolase-like"/>
    <property type="match status" value="2"/>
</dbReference>
<evidence type="ECO:0000313" key="26">
    <source>
        <dbReference type="EMBL" id="CBH09273.1"/>
    </source>
</evidence>
<proteinExistence type="inferred from homology"/>
<dbReference type="EC" id="3.1.26.11" evidence="6"/>
<dbReference type="SUPFAM" id="SSF56281">
    <property type="entry name" value="Metallo-hydrolase/oxidoreductase"/>
    <property type="match status" value="2"/>
</dbReference>
<keyword evidence="13" id="KW-0378">Hydrolase</keyword>
<evidence type="ECO:0000256" key="11">
    <source>
        <dbReference type="ARBA" id="ARBA00022723"/>
    </source>
</evidence>
<keyword evidence="16" id="KW-0496">Mitochondrion</keyword>
<dbReference type="GO" id="GO:0042645">
    <property type="term" value="C:mitochondrial nucleoid"/>
    <property type="evidence" value="ECO:0007669"/>
    <property type="project" value="UniProtKB-ARBA"/>
</dbReference>
<dbReference type="GO" id="GO:0042781">
    <property type="term" value="F:3'-tRNA processing endoribonuclease activity"/>
    <property type="evidence" value="ECO:0007669"/>
    <property type="project" value="UniProtKB-EC"/>
</dbReference>